<organism evidence="2">
    <name type="scientific">Uncultured Desulfatiglans sp</name>
    <dbReference type="NCBI Taxonomy" id="1748965"/>
    <lineage>
        <taxon>Bacteria</taxon>
        <taxon>Pseudomonadati</taxon>
        <taxon>Thermodesulfobacteriota</taxon>
        <taxon>Desulfobacteria</taxon>
        <taxon>Desulfatiglandales</taxon>
        <taxon>Desulfatiglandaceae</taxon>
        <taxon>Desulfatiglans</taxon>
        <taxon>environmental samples</taxon>
    </lineage>
</organism>
<accession>A0A653AB48</accession>
<dbReference type="Gene3D" id="3.90.1640.10">
    <property type="entry name" value="inorganic pyrophosphatase (n-terminal core)"/>
    <property type="match status" value="1"/>
</dbReference>
<evidence type="ECO:0000313" key="2">
    <source>
        <dbReference type="EMBL" id="VBB45224.1"/>
    </source>
</evidence>
<dbReference type="EMBL" id="UPXX01000029">
    <property type="protein sequence ID" value="VBB45224.1"/>
    <property type="molecule type" value="Genomic_DNA"/>
</dbReference>
<dbReference type="PANTHER" id="PTHR47618">
    <property type="entry name" value="BIFUNCTIONAL OLIGORIBONUCLEASE AND PAP PHOSPHATASE NRNA"/>
    <property type="match status" value="1"/>
</dbReference>
<dbReference type="PANTHER" id="PTHR47618:SF1">
    <property type="entry name" value="BIFUNCTIONAL OLIGORIBONUCLEASE AND PAP PHOSPHATASE NRNA"/>
    <property type="match status" value="1"/>
</dbReference>
<sequence length="344" mass="38968">MPENESTATAAWMDHPFPKSTPLAEKVKRLQEVVNPEDSLAILINADPDAMSAAMALKRFFWRKARKIKVFHVNTIQRPDNLAMVKLLKIDQRHIRRLKVSEFTRWAIVDSQPHHHESFGTRNFDIIIDHHPHCEGCRAQFMDIRETYGATATMMTEYLRAAKIQPSPRLATALFFGIKNDTANFIRDSLPNDLNAFRYLYSFANLNIVKKIESSEMTKKILSSYKQALDNVVITKNRAYVHMGAVKNPDTLVIIADFFMRLAEVTWSFASGVYQDKLIVILRNAGFRANAGKTAQRLFGPLGASAGGHRSAARAEIPMENIVKEAKGVKQIERFILKILKGSK</sequence>
<dbReference type="AlphaFoldDB" id="A0A653AB48"/>
<evidence type="ECO:0000259" key="1">
    <source>
        <dbReference type="Pfam" id="PF01368"/>
    </source>
</evidence>
<protein>
    <submittedName>
        <fullName evidence="2">DHHA1 domain protein</fullName>
    </submittedName>
</protein>
<dbReference type="InterPro" id="IPR038763">
    <property type="entry name" value="DHH_sf"/>
</dbReference>
<gene>
    <name evidence="2" type="ORF">TRIP_B350262</name>
</gene>
<reference evidence="2" key="1">
    <citation type="submission" date="2018-07" db="EMBL/GenBank/DDBJ databases">
        <authorList>
            <consortium name="Genoscope - CEA"/>
            <person name="William W."/>
        </authorList>
    </citation>
    <scope>NUCLEOTIDE SEQUENCE</scope>
    <source>
        <strain evidence="2">IK1</strain>
    </source>
</reference>
<dbReference type="Pfam" id="PF01368">
    <property type="entry name" value="DHH"/>
    <property type="match status" value="1"/>
</dbReference>
<feature type="domain" description="DDH" evidence="1">
    <location>
        <begin position="45"/>
        <end position="178"/>
    </location>
</feature>
<proteinExistence type="predicted"/>
<dbReference type="InterPro" id="IPR001667">
    <property type="entry name" value="DDH_dom"/>
</dbReference>
<name>A0A653AB48_UNCDX</name>
<dbReference type="SUPFAM" id="SSF64182">
    <property type="entry name" value="DHH phosphoesterases"/>
    <property type="match status" value="1"/>
</dbReference>
<dbReference type="InterPro" id="IPR051319">
    <property type="entry name" value="Oligoribo/pAp-PDE_c-di-AMP_PDE"/>
</dbReference>